<evidence type="ECO:0000313" key="3">
    <source>
        <dbReference type="Proteomes" id="UP000190080"/>
    </source>
</evidence>
<dbReference type="InterPro" id="IPR055259">
    <property type="entry name" value="YkvP/CgeB_Glyco_trans-like"/>
</dbReference>
<proteinExistence type="predicted"/>
<dbReference type="Gene3D" id="3.40.50.720">
    <property type="entry name" value="NAD(P)-binding Rossmann-like Domain"/>
    <property type="match status" value="1"/>
</dbReference>
<accession>A0A1V4I4X6</accession>
<dbReference type="Pfam" id="PF13524">
    <property type="entry name" value="Glyco_trans_1_2"/>
    <property type="match status" value="1"/>
</dbReference>
<dbReference type="AlphaFoldDB" id="A0A1V4I4X6"/>
<gene>
    <name evidence="2" type="primary">ykvP</name>
    <name evidence="2" type="ORF">CLORY_45320</name>
</gene>
<name>A0A1V4I4X6_9CLOT</name>
<sequence>MKVLLSCLKYDYNDKSRGYSFEYENFYMTLANIKNIDLIFFDICDFGDKLLHENKNRQLINLVEKEKPDILFNILFDDEIEKETFLYIKENTKTVLINWFCDDQWRFKSTSIKWCWCFDYCITTYAKAVNEYKKIGYNNIILSQWACNNYTYYKKNLDYKYDVSFVGQPHSNRREVINKLKDNGIDVKCFGYGWNLEAPNSSRISQDDMIDVFNSSKINLNLANSSSSDAPQQIKGRNFEVPACGGFLLTSDVEELNRYYRIGKEVVVYSSFDDMVEKIRYYLKNNIEREKIAEAGYIRTIQEHTYEKRLINIFSFAFEKGKKINKRTRELFYKYNYKKIVDTLSSVFENAKGKCIGIYGAGEHTTNLINSYKKLIGKIDFKIYYFDSNVDKWGNNYLNGIIMPPNEISNLNLDRIIISSYAHEEDIYNDLSKRKLGITIFKIYNSKNGNNMF</sequence>
<dbReference type="STRING" id="1450648.CLORY_45320"/>
<evidence type="ECO:0000259" key="1">
    <source>
        <dbReference type="Pfam" id="PF13524"/>
    </source>
</evidence>
<comment type="caution">
    <text evidence="2">The sequence shown here is derived from an EMBL/GenBank/DDBJ whole genome shotgun (WGS) entry which is preliminary data.</text>
</comment>
<evidence type="ECO:0000313" key="2">
    <source>
        <dbReference type="EMBL" id="OPJ54645.1"/>
    </source>
</evidence>
<protein>
    <submittedName>
        <fullName evidence="2">Spore protein YkvP</fullName>
    </submittedName>
</protein>
<organism evidence="2 3">
    <name type="scientific">Clostridium oryzae</name>
    <dbReference type="NCBI Taxonomy" id="1450648"/>
    <lineage>
        <taxon>Bacteria</taxon>
        <taxon>Bacillati</taxon>
        <taxon>Bacillota</taxon>
        <taxon>Clostridia</taxon>
        <taxon>Eubacteriales</taxon>
        <taxon>Clostridiaceae</taxon>
        <taxon>Clostridium</taxon>
    </lineage>
</organism>
<dbReference type="RefSeq" id="WP_242954495.1">
    <property type="nucleotide sequence ID" value="NZ_MZGV01000135.1"/>
</dbReference>
<reference evidence="2 3" key="1">
    <citation type="submission" date="2017-03" db="EMBL/GenBank/DDBJ databases">
        <title>Genome sequence of Clostridium oryzae DSM 28571.</title>
        <authorList>
            <person name="Poehlein A."/>
            <person name="Daniel R."/>
        </authorList>
    </citation>
    <scope>NUCLEOTIDE SEQUENCE [LARGE SCALE GENOMIC DNA]</scope>
    <source>
        <strain evidence="2 3">DSM 28571</strain>
    </source>
</reference>
<feature type="domain" description="Spore protein YkvP/CgeB glycosyl transferase-like" evidence="1">
    <location>
        <begin position="173"/>
        <end position="313"/>
    </location>
</feature>
<dbReference type="Proteomes" id="UP000190080">
    <property type="component" value="Unassembled WGS sequence"/>
</dbReference>
<dbReference type="EMBL" id="MZGV01000135">
    <property type="protein sequence ID" value="OPJ54645.1"/>
    <property type="molecule type" value="Genomic_DNA"/>
</dbReference>
<keyword evidence="3" id="KW-1185">Reference proteome</keyword>